<dbReference type="EMBL" id="MT498055">
    <property type="protein sequence ID" value="QKY79819.1"/>
    <property type="molecule type" value="Genomic_DNA"/>
</dbReference>
<proteinExistence type="predicted"/>
<gene>
    <name evidence="1" type="primary">53</name>
    <name evidence="1" type="ORF">SEA_BUMBLE_53</name>
</gene>
<keyword evidence="2" id="KW-1185">Reference proteome</keyword>
<name>A0A7G3VCG1_9CAUD</name>
<evidence type="ECO:0000313" key="2">
    <source>
        <dbReference type="Proteomes" id="UP000516407"/>
    </source>
</evidence>
<accession>A0A7G3VCG1</accession>
<dbReference type="Proteomes" id="UP000516407">
    <property type="component" value="Segment"/>
</dbReference>
<protein>
    <submittedName>
        <fullName evidence="1">Uncharacterized protein</fullName>
    </submittedName>
</protein>
<reference evidence="1 2" key="1">
    <citation type="submission" date="2020-05" db="EMBL/GenBank/DDBJ databases">
        <authorList>
            <person name="Bohanan V.A."/>
            <person name="Brazelton B.R."/>
            <person name="Coffey L.M."/>
            <person name="Donovan A.R."/>
            <person name="Gales A.C."/>
            <person name="Glasscock A.J."/>
            <person name="Grill M."/>
            <person name="Harper M.C."/>
            <person name="Hollowell C.E."/>
            <person name="Liu T.Y."/>
            <person name="Mansour C."/>
            <person name="McDowell A.D."/>
            <person name="Miller T.E."/>
            <person name="Nash A.G."/>
            <person name="Seo J."/>
            <person name="Sherman Z.A."/>
            <person name="Albert R.M."/>
            <person name="Ayala A."/>
            <person name="Monti D.L."/>
            <person name="Garlena R.A."/>
            <person name="Russell D.A."/>
            <person name="Pope W.H."/>
            <person name="Jacobs-Sera D."/>
            <person name="Hatfull G.F."/>
        </authorList>
    </citation>
    <scope>NUCLEOTIDE SEQUENCE [LARGE SCALE GENOMIC DNA]</scope>
</reference>
<evidence type="ECO:0000313" key="1">
    <source>
        <dbReference type="EMBL" id="QKY79819.1"/>
    </source>
</evidence>
<sequence length="79" mass="8664">MSPDGTRYVAEAIRAAAAREAAVERIRAELEAADLTRTGALVLLYDDLSRWEVRLTTLVEAGRVVVLRPDEIDRKAGLA</sequence>
<organism evidence="1 2">
    <name type="scientific">Arthrobacter phage Bumble</name>
    <dbReference type="NCBI Taxonomy" id="2743904"/>
    <lineage>
        <taxon>Viruses</taxon>
        <taxon>Duplodnaviria</taxon>
        <taxon>Heunggongvirae</taxon>
        <taxon>Uroviricota</taxon>
        <taxon>Caudoviricetes</taxon>
        <taxon>Berryhillviridae</taxon>
        <taxon>Altadenavirus</taxon>
        <taxon>Altadenavirus bumble</taxon>
    </lineage>
</organism>